<evidence type="ECO:0008006" key="3">
    <source>
        <dbReference type="Google" id="ProtNLM"/>
    </source>
</evidence>
<gene>
    <name evidence="1" type="ORF">ANCCAN_10385</name>
</gene>
<name>A0A368GGV8_ANCCA</name>
<protein>
    <recommendedName>
        <fullName evidence="3">Protein kinase domain-containing protein</fullName>
    </recommendedName>
</protein>
<keyword evidence="2" id="KW-1185">Reference proteome</keyword>
<reference evidence="1 2" key="1">
    <citation type="submission" date="2014-10" db="EMBL/GenBank/DDBJ databases">
        <title>Draft genome of the hookworm Ancylostoma caninum.</title>
        <authorList>
            <person name="Mitreva M."/>
        </authorList>
    </citation>
    <scope>NUCLEOTIDE SEQUENCE [LARGE SCALE GENOMIC DNA]</scope>
    <source>
        <strain evidence="1 2">Baltimore</strain>
    </source>
</reference>
<sequence length="70" mass="8276">MWLNGELPPSLRNVDRDALEIVRDTLVVNEELRPTARELLKHPWLSSSTRRRSKKIDCLEPLKRARMQHC</sequence>
<organism evidence="1 2">
    <name type="scientific">Ancylostoma caninum</name>
    <name type="common">Dog hookworm</name>
    <dbReference type="NCBI Taxonomy" id="29170"/>
    <lineage>
        <taxon>Eukaryota</taxon>
        <taxon>Metazoa</taxon>
        <taxon>Ecdysozoa</taxon>
        <taxon>Nematoda</taxon>
        <taxon>Chromadorea</taxon>
        <taxon>Rhabditida</taxon>
        <taxon>Rhabditina</taxon>
        <taxon>Rhabditomorpha</taxon>
        <taxon>Strongyloidea</taxon>
        <taxon>Ancylostomatidae</taxon>
        <taxon>Ancylostomatinae</taxon>
        <taxon>Ancylostoma</taxon>
    </lineage>
</organism>
<dbReference type="Gene3D" id="1.10.510.10">
    <property type="entry name" value="Transferase(Phosphotransferase) domain 1"/>
    <property type="match status" value="1"/>
</dbReference>
<comment type="caution">
    <text evidence="1">The sequence shown here is derived from an EMBL/GenBank/DDBJ whole genome shotgun (WGS) entry which is preliminary data.</text>
</comment>
<evidence type="ECO:0000313" key="1">
    <source>
        <dbReference type="EMBL" id="RCN43614.1"/>
    </source>
</evidence>
<dbReference type="SUPFAM" id="SSF56112">
    <property type="entry name" value="Protein kinase-like (PK-like)"/>
    <property type="match status" value="1"/>
</dbReference>
<accession>A0A368GGV8</accession>
<dbReference type="AlphaFoldDB" id="A0A368GGV8"/>
<evidence type="ECO:0000313" key="2">
    <source>
        <dbReference type="Proteomes" id="UP000252519"/>
    </source>
</evidence>
<dbReference type="InterPro" id="IPR011009">
    <property type="entry name" value="Kinase-like_dom_sf"/>
</dbReference>
<dbReference type="EMBL" id="JOJR01000151">
    <property type="protein sequence ID" value="RCN43614.1"/>
    <property type="molecule type" value="Genomic_DNA"/>
</dbReference>
<dbReference type="OrthoDB" id="5784800at2759"/>
<dbReference type="Proteomes" id="UP000252519">
    <property type="component" value="Unassembled WGS sequence"/>
</dbReference>
<proteinExistence type="predicted"/>